<keyword evidence="3" id="KW-0472">Membrane</keyword>
<accession>A0A8C4XAK5</accession>
<dbReference type="Proteomes" id="UP000694620">
    <property type="component" value="Chromosome 6"/>
</dbReference>
<evidence type="ECO:0000256" key="3">
    <source>
        <dbReference type="ARBA" id="ARBA00023136"/>
    </source>
</evidence>
<dbReference type="InterPro" id="IPR013106">
    <property type="entry name" value="Ig_V-set"/>
</dbReference>
<reference evidence="5" key="2">
    <citation type="submission" date="2025-08" db="UniProtKB">
        <authorList>
            <consortium name="Ensembl"/>
        </authorList>
    </citation>
    <scope>IDENTIFICATION</scope>
</reference>
<feature type="domain" description="Immunoglobulin" evidence="4">
    <location>
        <begin position="19"/>
        <end position="116"/>
    </location>
</feature>
<dbReference type="Gene3D" id="2.60.40.10">
    <property type="entry name" value="Immunoglobulins"/>
    <property type="match status" value="1"/>
</dbReference>
<comment type="subcellular location">
    <subcellularLocation>
        <location evidence="1">Membrane</location>
    </subcellularLocation>
</comment>
<dbReference type="CDD" id="cd05716">
    <property type="entry name" value="IgV_pIgR_like"/>
    <property type="match status" value="1"/>
</dbReference>
<dbReference type="InterPro" id="IPR003599">
    <property type="entry name" value="Ig_sub"/>
</dbReference>
<evidence type="ECO:0000256" key="1">
    <source>
        <dbReference type="ARBA" id="ARBA00004370"/>
    </source>
</evidence>
<name>A0A8C4XAK5_ERPCA</name>
<dbReference type="GO" id="GO:0005886">
    <property type="term" value="C:plasma membrane"/>
    <property type="evidence" value="ECO:0007669"/>
    <property type="project" value="TreeGrafter"/>
</dbReference>
<organism evidence="5 6">
    <name type="scientific">Erpetoichthys calabaricus</name>
    <name type="common">Rope fish</name>
    <name type="synonym">Calamoichthys calabaricus</name>
    <dbReference type="NCBI Taxonomy" id="27687"/>
    <lineage>
        <taxon>Eukaryota</taxon>
        <taxon>Metazoa</taxon>
        <taxon>Chordata</taxon>
        <taxon>Craniata</taxon>
        <taxon>Vertebrata</taxon>
        <taxon>Euteleostomi</taxon>
        <taxon>Actinopterygii</taxon>
        <taxon>Polypteriformes</taxon>
        <taxon>Polypteridae</taxon>
        <taxon>Erpetoichthys</taxon>
    </lineage>
</organism>
<evidence type="ECO:0000313" key="5">
    <source>
        <dbReference type="Ensembl" id="ENSECRP00000016830.1"/>
    </source>
</evidence>
<dbReference type="GO" id="GO:0004888">
    <property type="term" value="F:transmembrane signaling receptor activity"/>
    <property type="evidence" value="ECO:0007669"/>
    <property type="project" value="TreeGrafter"/>
</dbReference>
<dbReference type="SUPFAM" id="SSF48726">
    <property type="entry name" value="Immunoglobulin"/>
    <property type="match status" value="1"/>
</dbReference>
<reference evidence="5" key="1">
    <citation type="submission" date="2021-06" db="EMBL/GenBank/DDBJ databases">
        <authorList>
            <consortium name="Wellcome Sanger Institute Data Sharing"/>
        </authorList>
    </citation>
    <scope>NUCLEOTIDE SEQUENCE [LARGE SCALE GENOMIC DNA]</scope>
</reference>
<evidence type="ECO:0000256" key="2">
    <source>
        <dbReference type="ARBA" id="ARBA00022692"/>
    </source>
</evidence>
<dbReference type="AlphaFoldDB" id="A0A8C4XAK5"/>
<dbReference type="SMART" id="SM00409">
    <property type="entry name" value="IG"/>
    <property type="match status" value="1"/>
</dbReference>
<evidence type="ECO:0000259" key="4">
    <source>
        <dbReference type="SMART" id="SM00409"/>
    </source>
</evidence>
<dbReference type="InterPro" id="IPR050671">
    <property type="entry name" value="CD300_family_receptors"/>
</dbReference>
<proteinExistence type="predicted"/>
<dbReference type="Ensembl" id="ENSECRT00000017129.1">
    <property type="protein sequence ID" value="ENSECRP00000016830.1"/>
    <property type="gene ID" value="ENSECRG00000011179.1"/>
</dbReference>
<reference evidence="5" key="3">
    <citation type="submission" date="2025-09" db="UniProtKB">
        <authorList>
            <consortium name="Ensembl"/>
        </authorList>
    </citation>
    <scope>IDENTIFICATION</scope>
</reference>
<dbReference type="PANTHER" id="PTHR11860:SF87">
    <property type="entry name" value="CMRF35-LIKE MOLECULE 8"/>
    <property type="match status" value="1"/>
</dbReference>
<keyword evidence="2" id="KW-0812">Transmembrane</keyword>
<evidence type="ECO:0000313" key="6">
    <source>
        <dbReference type="Proteomes" id="UP000694620"/>
    </source>
</evidence>
<dbReference type="InterPro" id="IPR013783">
    <property type="entry name" value="Ig-like_fold"/>
</dbReference>
<keyword evidence="6" id="KW-1185">Reference proteome</keyword>
<dbReference type="Pfam" id="PF07686">
    <property type="entry name" value="V-set"/>
    <property type="match status" value="1"/>
</dbReference>
<dbReference type="GeneTree" id="ENSGT00950000182977"/>
<dbReference type="InterPro" id="IPR036179">
    <property type="entry name" value="Ig-like_dom_sf"/>
</dbReference>
<dbReference type="PANTHER" id="PTHR11860">
    <property type="entry name" value="POLYMERIC-IMMUNOGLOBULIN RECEPTOR"/>
    <property type="match status" value="1"/>
</dbReference>
<protein>
    <recommendedName>
        <fullName evidence="4">Immunoglobulin domain-containing protein</fullName>
    </recommendedName>
</protein>
<sequence>IDFFQMYALFSVTHCLKTENEVSGWVGGSLSIPCHYSPSDKGHVKYWCKGWQWHSCKIIKQSDSPEKGDTRISIRDDKDRSVFVVSFSGLTKADSGPYWCGIKISEDGAFLQLKVTGMSLLWQSRMRWKDNVKRSGERPKRMVKAKFSVDDVYVLSLNQTSQTPILMQVIWSWRSKTKVRYQHQLIVVLNTFV</sequence>